<evidence type="ECO:0000256" key="2">
    <source>
        <dbReference type="ARBA" id="ARBA00022801"/>
    </source>
</evidence>
<dbReference type="MEROPS" id="S13.002"/>
<evidence type="ECO:0000313" key="3">
    <source>
        <dbReference type="EMBL" id="ADU30610.1"/>
    </source>
</evidence>
<accession>E6TR98</accession>
<dbReference type="OrthoDB" id="9802627at2"/>
<dbReference type="Proteomes" id="UP000001401">
    <property type="component" value="Chromosome"/>
</dbReference>
<organism evidence="3 4">
    <name type="scientific">Evansella cellulosilytica (strain ATCC 21833 / DSM 2522 / FERM P-1141 / JCM 9156 / N-4)</name>
    <name type="common">Bacillus cellulosilyticus</name>
    <dbReference type="NCBI Taxonomy" id="649639"/>
    <lineage>
        <taxon>Bacteria</taxon>
        <taxon>Bacillati</taxon>
        <taxon>Bacillota</taxon>
        <taxon>Bacilli</taxon>
        <taxon>Bacillales</taxon>
        <taxon>Bacillaceae</taxon>
        <taxon>Evansella</taxon>
    </lineage>
</organism>
<reference evidence="3" key="1">
    <citation type="submission" date="2010-12" db="EMBL/GenBank/DDBJ databases">
        <title>Complete sequence of Bacillus cellulosilyticus DSM 2522.</title>
        <authorList>
            <consortium name="US DOE Joint Genome Institute"/>
            <person name="Lucas S."/>
            <person name="Copeland A."/>
            <person name="Lapidus A."/>
            <person name="Cheng J.-F."/>
            <person name="Bruce D."/>
            <person name="Goodwin L."/>
            <person name="Pitluck S."/>
            <person name="Chertkov O."/>
            <person name="Detter J.C."/>
            <person name="Han C."/>
            <person name="Tapia R."/>
            <person name="Land M."/>
            <person name="Hauser L."/>
            <person name="Jeffries C."/>
            <person name="Kyrpides N."/>
            <person name="Ivanova N."/>
            <person name="Mikhailova N."/>
            <person name="Brumm P."/>
            <person name="Mead D."/>
            <person name="Woyke T."/>
        </authorList>
    </citation>
    <scope>NUCLEOTIDE SEQUENCE [LARGE SCALE GENOMIC DNA]</scope>
    <source>
        <strain evidence="3">DSM 2522</strain>
    </source>
</reference>
<dbReference type="Pfam" id="PF02113">
    <property type="entry name" value="Peptidase_S13"/>
    <property type="match status" value="1"/>
</dbReference>
<dbReference type="GO" id="GO:0000270">
    <property type="term" value="P:peptidoglycan metabolic process"/>
    <property type="evidence" value="ECO:0007669"/>
    <property type="project" value="TreeGrafter"/>
</dbReference>
<dbReference type="eggNOG" id="COG2027">
    <property type="taxonomic scope" value="Bacteria"/>
</dbReference>
<keyword evidence="2 3" id="KW-0378">Hydrolase</keyword>
<dbReference type="AlphaFoldDB" id="E6TR98"/>
<gene>
    <name evidence="3" type="ordered locus">Bcell_2351</name>
</gene>
<dbReference type="GO" id="GO:0006508">
    <property type="term" value="P:proteolysis"/>
    <property type="evidence" value="ECO:0007669"/>
    <property type="project" value="InterPro"/>
</dbReference>
<comment type="similarity">
    <text evidence="1">Belongs to the peptidase S13 family.</text>
</comment>
<dbReference type="PANTHER" id="PTHR30023">
    <property type="entry name" value="D-ALANYL-D-ALANINE CARBOXYPEPTIDASE"/>
    <property type="match status" value="1"/>
</dbReference>
<dbReference type="SUPFAM" id="SSF56601">
    <property type="entry name" value="beta-lactamase/transpeptidase-like"/>
    <property type="match status" value="1"/>
</dbReference>
<proteinExistence type="inferred from homology"/>
<dbReference type="Gene3D" id="3.50.80.20">
    <property type="entry name" value="D-Ala-D-Ala carboxypeptidase C, peptidase S13"/>
    <property type="match status" value="1"/>
</dbReference>
<dbReference type="Gene3D" id="3.40.710.10">
    <property type="entry name" value="DD-peptidase/beta-lactamase superfamily"/>
    <property type="match status" value="2"/>
</dbReference>
<dbReference type="PRINTS" id="PR00922">
    <property type="entry name" value="DADACBPTASE3"/>
</dbReference>
<dbReference type="EC" id="3.4.16.4" evidence="3"/>
<name>E6TR98_EVAC2</name>
<dbReference type="RefSeq" id="WP_013488945.1">
    <property type="nucleotide sequence ID" value="NC_014829.1"/>
</dbReference>
<dbReference type="PANTHER" id="PTHR30023:SF0">
    <property type="entry name" value="PENICILLIN-SENSITIVE CARBOXYPEPTIDASE A"/>
    <property type="match status" value="1"/>
</dbReference>
<dbReference type="GO" id="GO:0009002">
    <property type="term" value="F:serine-type D-Ala-D-Ala carboxypeptidase activity"/>
    <property type="evidence" value="ECO:0007669"/>
    <property type="project" value="UniProtKB-EC"/>
</dbReference>
<dbReference type="InterPro" id="IPR000667">
    <property type="entry name" value="Peptidase_S13"/>
</dbReference>
<dbReference type="KEGG" id="bco:Bcell_2351"/>
<keyword evidence="3" id="KW-0645">Protease</keyword>
<dbReference type="NCBIfam" id="TIGR00666">
    <property type="entry name" value="PBP4"/>
    <property type="match status" value="1"/>
</dbReference>
<dbReference type="EMBL" id="CP002394">
    <property type="protein sequence ID" value="ADU30610.1"/>
    <property type="molecule type" value="Genomic_DNA"/>
</dbReference>
<evidence type="ECO:0000313" key="4">
    <source>
        <dbReference type="Proteomes" id="UP000001401"/>
    </source>
</evidence>
<keyword evidence="4" id="KW-1185">Reference proteome</keyword>
<dbReference type="STRING" id="649639.Bcell_2351"/>
<protein>
    <submittedName>
        <fullName evidence="3">D-alanyl-D-alanine carboxypeptidase/D-alanyl-D-alanine-endopeptidase</fullName>
        <ecNumber evidence="3">3.4.16.4</ecNumber>
    </submittedName>
</protein>
<dbReference type="HOGENOM" id="CLU_017692_1_2_9"/>
<dbReference type="InterPro" id="IPR012338">
    <property type="entry name" value="Beta-lactam/transpept-like"/>
</dbReference>
<sequence length="494" mass="55488">MVQSLYLKSMCLLLSIILLYLIFIPYSEAAALDTLALKEDLDELIIHHSDINHGKIGVSVRSFQTGELLYEQNVNQLLTPASNMKILTSIAALELLGPNYHFTTELLIDGNTRWQLLKGNVYIKGKGDATLLPTDIEKLVSELKQQGIKYIFGDIVADDSWFDSIRHPIDMPWSDEMYGYGAPISALTVAPKKNVEGGTIIIEIMPNEQIGQPAVIKTVPDTEYVEVINESITVTDSERNNISIKKKHGTNQIYINGHINQTEKKIEKLMSVWEPTNYVLHLFSEYLKKEEIRHLGNVTLGDTPKEAKLFTVHHSSPLSELLFPFMKYSDNVLGESITKEMGKFKYGDGSWECGLRALQEALAHYDMKTENTIIRDGSGISHVNAISTNDITKLLYEIKKEHWFPLFKSSLPISGHDSKYLGGTLKDRFTNSRMKGKVKAKTGTLTSVSSLSGYLETKGEESIIFSIITNDITNSKKAKMIEEEITMVIADYLN</sequence>
<keyword evidence="3" id="KW-0121">Carboxypeptidase</keyword>
<evidence type="ECO:0000256" key="1">
    <source>
        <dbReference type="ARBA" id="ARBA00006096"/>
    </source>
</evidence>